<proteinExistence type="predicted"/>
<name>A0ABR3K5A3_TRISP</name>
<evidence type="ECO:0000313" key="2">
    <source>
        <dbReference type="EMBL" id="KAL1230336.1"/>
    </source>
</evidence>
<dbReference type="EMBL" id="JBEUSY010000476">
    <property type="protein sequence ID" value="KAL1230336.1"/>
    <property type="molecule type" value="Genomic_DNA"/>
</dbReference>
<accession>A0ABR3K5A3</accession>
<evidence type="ECO:0000313" key="3">
    <source>
        <dbReference type="Proteomes" id="UP001558632"/>
    </source>
</evidence>
<feature type="region of interest" description="Disordered" evidence="1">
    <location>
        <begin position="80"/>
        <end position="104"/>
    </location>
</feature>
<sequence length="104" mass="11546">MIEVTGDGDASRYLYSRGLIVFSRRLTARQRHKSTSAPIYWTLVLHCMVNAHPTGRTLVVPGGSASVILPTHCRMVKEPLMGTEERRLQNGAGSQRTHTDDVDL</sequence>
<evidence type="ECO:0000256" key="1">
    <source>
        <dbReference type="SAM" id="MobiDB-lite"/>
    </source>
</evidence>
<dbReference type="Proteomes" id="UP001558632">
    <property type="component" value="Unassembled WGS sequence"/>
</dbReference>
<reference evidence="2 3" key="1">
    <citation type="submission" date="2024-07" db="EMBL/GenBank/DDBJ databases">
        <title>Enhanced genomic and transcriptomic resources for Trichinella pseudospiralis and T. spiralis underpin the discovery of pronounced molecular differences between stages and species.</title>
        <authorList>
            <person name="Pasi K.K."/>
            <person name="La Rosa G."/>
            <person name="Gomez-Morales M.A."/>
            <person name="Tosini F."/>
            <person name="Sumanam S."/>
            <person name="Young N.D."/>
            <person name="Chang B.C."/>
            <person name="Robin G.B."/>
        </authorList>
    </citation>
    <scope>NUCLEOTIDE SEQUENCE [LARGE SCALE GENOMIC DNA]</scope>
    <source>
        <strain evidence="2">ISS534</strain>
    </source>
</reference>
<comment type="caution">
    <text evidence="2">The sequence shown here is derived from an EMBL/GenBank/DDBJ whole genome shotgun (WGS) entry which is preliminary data.</text>
</comment>
<organism evidence="2 3">
    <name type="scientific">Trichinella spiralis</name>
    <name type="common">Trichina worm</name>
    <dbReference type="NCBI Taxonomy" id="6334"/>
    <lineage>
        <taxon>Eukaryota</taxon>
        <taxon>Metazoa</taxon>
        <taxon>Ecdysozoa</taxon>
        <taxon>Nematoda</taxon>
        <taxon>Enoplea</taxon>
        <taxon>Dorylaimia</taxon>
        <taxon>Trichinellida</taxon>
        <taxon>Trichinellidae</taxon>
        <taxon>Trichinella</taxon>
    </lineage>
</organism>
<protein>
    <submittedName>
        <fullName evidence="2">Early phosphoprotein</fullName>
    </submittedName>
</protein>
<gene>
    <name evidence="2" type="ORF">TSPI_06655</name>
</gene>
<keyword evidence="3" id="KW-1185">Reference proteome</keyword>